<accession>A0A5C4WTS3</accession>
<evidence type="ECO:0008006" key="3">
    <source>
        <dbReference type="Google" id="ProtNLM"/>
    </source>
</evidence>
<comment type="caution">
    <text evidence="1">The sequence shown here is derived from an EMBL/GenBank/DDBJ whole genome shotgun (WGS) entry which is preliminary data.</text>
</comment>
<dbReference type="SUPFAM" id="SSF53474">
    <property type="entry name" value="alpha/beta-Hydrolases"/>
    <property type="match status" value="1"/>
</dbReference>
<dbReference type="Gene3D" id="3.40.50.1820">
    <property type="entry name" value="alpha/beta hydrolase"/>
    <property type="match status" value="1"/>
</dbReference>
<dbReference type="AlphaFoldDB" id="A0A5C4WTS3"/>
<name>A0A5C4WTS3_9ACTN</name>
<organism evidence="1 2">
    <name type="scientific">Nocardioides albidus</name>
    <dbReference type="NCBI Taxonomy" id="1517589"/>
    <lineage>
        <taxon>Bacteria</taxon>
        <taxon>Bacillati</taxon>
        <taxon>Actinomycetota</taxon>
        <taxon>Actinomycetes</taxon>
        <taxon>Propionibacteriales</taxon>
        <taxon>Nocardioidaceae</taxon>
        <taxon>Nocardioides</taxon>
    </lineage>
</organism>
<dbReference type="InterPro" id="IPR029058">
    <property type="entry name" value="AB_hydrolase_fold"/>
</dbReference>
<reference evidence="1 2" key="1">
    <citation type="journal article" date="2016" name="Int. J. Syst. Evol. Microbiol.">
        <title>Nocardioides albidus sp. nov., an actinobacterium isolated from garden soil.</title>
        <authorList>
            <person name="Singh H."/>
            <person name="Du J."/>
            <person name="Trinh H."/>
            <person name="Won K."/>
            <person name="Yang J.E."/>
            <person name="Yin C."/>
            <person name="Kook M."/>
            <person name="Yi T.H."/>
        </authorList>
    </citation>
    <scope>NUCLEOTIDE SEQUENCE [LARGE SCALE GENOMIC DNA]</scope>
    <source>
        <strain evidence="1 2">CCTCC AB 2015297</strain>
    </source>
</reference>
<evidence type="ECO:0000313" key="1">
    <source>
        <dbReference type="EMBL" id="TNM50799.1"/>
    </source>
</evidence>
<protein>
    <recommendedName>
        <fullName evidence="3">Alpha/beta hydrolase</fullName>
    </recommendedName>
</protein>
<dbReference type="Proteomes" id="UP000313231">
    <property type="component" value="Unassembled WGS sequence"/>
</dbReference>
<proteinExistence type="predicted"/>
<dbReference type="EMBL" id="VDMP01000008">
    <property type="protein sequence ID" value="TNM50799.1"/>
    <property type="molecule type" value="Genomic_DNA"/>
</dbReference>
<sequence>MAIHTPVPEALQAERPADPYPASLVGVEQPVLLVACTADPLVDQAWTGHLCEVLPQAQVAELPHKHSPNISHPEETWQALEDFLAGAAGLARQAARAAE</sequence>
<evidence type="ECO:0000313" key="2">
    <source>
        <dbReference type="Proteomes" id="UP000313231"/>
    </source>
</evidence>
<gene>
    <name evidence="1" type="ORF">FHP29_00340</name>
</gene>
<keyword evidence="2" id="KW-1185">Reference proteome</keyword>